<evidence type="ECO:0000256" key="2">
    <source>
        <dbReference type="SAM" id="MobiDB-lite"/>
    </source>
</evidence>
<keyword evidence="4" id="KW-1185">Reference proteome</keyword>
<gene>
    <name evidence="3" type="ORF">KFE25_002737</name>
</gene>
<evidence type="ECO:0000313" key="3">
    <source>
        <dbReference type="EMBL" id="KAG8465430.1"/>
    </source>
</evidence>
<evidence type="ECO:0000313" key="4">
    <source>
        <dbReference type="Proteomes" id="UP000751190"/>
    </source>
</evidence>
<name>A0A8J5XU16_DIALT</name>
<feature type="region of interest" description="Disordered" evidence="2">
    <location>
        <begin position="254"/>
        <end position="274"/>
    </location>
</feature>
<protein>
    <submittedName>
        <fullName evidence="3">Uncharacterized protein</fullName>
    </submittedName>
</protein>
<proteinExistence type="predicted"/>
<evidence type="ECO:0000256" key="1">
    <source>
        <dbReference type="SAM" id="Coils"/>
    </source>
</evidence>
<dbReference type="EMBL" id="JAGTXO010000010">
    <property type="protein sequence ID" value="KAG8465430.1"/>
    <property type="molecule type" value="Genomic_DNA"/>
</dbReference>
<reference evidence="3" key="1">
    <citation type="submission" date="2021-05" db="EMBL/GenBank/DDBJ databases">
        <title>The genome of the haptophyte Pavlova lutheri (Diacronema luteri, Pavlovales) - a model for lipid biosynthesis in eukaryotic algae.</title>
        <authorList>
            <person name="Hulatt C.J."/>
            <person name="Posewitz M.C."/>
        </authorList>
    </citation>
    <scope>NUCLEOTIDE SEQUENCE</scope>
    <source>
        <strain evidence="3">NIVA-4/92</strain>
    </source>
</reference>
<keyword evidence="1" id="KW-0175">Coiled coil</keyword>
<organism evidence="3 4">
    <name type="scientific">Diacronema lutheri</name>
    <name type="common">Unicellular marine alga</name>
    <name type="synonym">Monochrysis lutheri</name>
    <dbReference type="NCBI Taxonomy" id="2081491"/>
    <lineage>
        <taxon>Eukaryota</taxon>
        <taxon>Haptista</taxon>
        <taxon>Haptophyta</taxon>
        <taxon>Pavlovophyceae</taxon>
        <taxon>Pavlovales</taxon>
        <taxon>Pavlovaceae</taxon>
        <taxon>Diacronema</taxon>
    </lineage>
</organism>
<feature type="coiled-coil region" evidence="1">
    <location>
        <begin position="97"/>
        <end position="239"/>
    </location>
</feature>
<dbReference type="OrthoDB" id="10424728at2759"/>
<feature type="coiled-coil region" evidence="1">
    <location>
        <begin position="282"/>
        <end position="337"/>
    </location>
</feature>
<dbReference type="Proteomes" id="UP000751190">
    <property type="component" value="Unassembled WGS sequence"/>
</dbReference>
<comment type="caution">
    <text evidence="3">The sequence shown here is derived from an EMBL/GenBank/DDBJ whole genome shotgun (WGS) entry which is preliminary data.</text>
</comment>
<dbReference type="AlphaFoldDB" id="A0A8J5XU16"/>
<sequence>MVVRQEVPRGVRRSGELLSQRAPVEHDSAHAHEDADLVSKVAPLPHKYNYRTPCFRDLQTQNAYLRGQVAKLSAETRDEASELEYYKGQVHELTVHRAVLHKENERLLAERRAVEEAAARNAASHDRHLELAQSATRLRTQLEDSLALNDSLRDELRAAALARAADGVRAQALERELGTMEAELRAATARGRALRDEAASSAHQLRQAHLLLSKTQDSHSNARSKLDELSAQHESMKATFRAQAALTESLDQQLRRARDDARGNATGHENTAHDLTREREAHVGTRQALAAAQLEVERLQQKLDWMAEKYGEEELGRGSAQIKLRDAHEQIAALQARMSLYSQWVGVGGQDAVKMRQWSKHDARLREHLTHERDQRDKAWFRAEDLRGGARALA</sequence>
<accession>A0A8J5XU16</accession>